<dbReference type="Pfam" id="PF00359">
    <property type="entry name" value="PTS_EIIA_2"/>
    <property type="match status" value="1"/>
</dbReference>
<evidence type="ECO:0000256" key="5">
    <source>
        <dbReference type="ARBA" id="ARBA00022679"/>
    </source>
</evidence>
<dbReference type="PROSITE" id="PS51094">
    <property type="entry name" value="PTS_EIIA_TYPE_2"/>
    <property type="match status" value="1"/>
</dbReference>
<evidence type="ECO:0000313" key="8">
    <source>
        <dbReference type="EMBL" id="ASN60732.1"/>
    </source>
</evidence>
<name>A0AAC9UQ88_LATCU</name>
<evidence type="ECO:0000256" key="4">
    <source>
        <dbReference type="ARBA" id="ARBA00022597"/>
    </source>
</evidence>
<dbReference type="PROSITE" id="PS00372">
    <property type="entry name" value="PTS_EIIA_TYPE_2_HIS"/>
    <property type="match status" value="1"/>
</dbReference>
<evidence type="ECO:0000256" key="2">
    <source>
        <dbReference type="ARBA" id="ARBA00022448"/>
    </source>
</evidence>
<keyword evidence="4" id="KW-0762">Sugar transport</keyword>
<evidence type="ECO:0000256" key="1">
    <source>
        <dbReference type="ARBA" id="ARBA00004496"/>
    </source>
</evidence>
<evidence type="ECO:0000259" key="7">
    <source>
        <dbReference type="PROSITE" id="PS51094"/>
    </source>
</evidence>
<dbReference type="SUPFAM" id="SSF55804">
    <property type="entry name" value="Phoshotransferase/anion transport protein"/>
    <property type="match status" value="1"/>
</dbReference>
<dbReference type="GO" id="GO:0005737">
    <property type="term" value="C:cytoplasm"/>
    <property type="evidence" value="ECO:0007669"/>
    <property type="project" value="UniProtKB-SubCell"/>
</dbReference>
<dbReference type="GO" id="GO:0009401">
    <property type="term" value="P:phosphoenolpyruvate-dependent sugar phosphotransferase system"/>
    <property type="evidence" value="ECO:0007669"/>
    <property type="project" value="UniProtKB-KW"/>
</dbReference>
<dbReference type="PANTHER" id="PTHR47738:SF2">
    <property type="entry name" value="PTS SYSTEM FRUCTOSE-LIKE EIIA COMPONENT"/>
    <property type="match status" value="1"/>
</dbReference>
<dbReference type="Proteomes" id="UP000199749">
    <property type="component" value="Chromosome"/>
</dbReference>
<feature type="domain" description="PTS EIIA type-2" evidence="7">
    <location>
        <begin position="5"/>
        <end position="148"/>
    </location>
</feature>
<evidence type="ECO:0000313" key="9">
    <source>
        <dbReference type="Proteomes" id="UP000199749"/>
    </source>
</evidence>
<dbReference type="AlphaFoldDB" id="A0AAC9UQ88"/>
<dbReference type="FunFam" id="3.40.930.10:FF:000009">
    <property type="entry name" value="PTS system, fructose specific IIABC component"/>
    <property type="match status" value="1"/>
</dbReference>
<keyword evidence="6" id="KW-0598">Phosphotransferase system</keyword>
<comment type="subcellular location">
    <subcellularLocation>
        <location evidence="1">Cytoplasm</location>
    </subcellularLocation>
</comment>
<dbReference type="InterPro" id="IPR051541">
    <property type="entry name" value="PTS_SugarTrans_NitroReg"/>
</dbReference>
<dbReference type="CDD" id="cd00211">
    <property type="entry name" value="PTS_IIA_fru"/>
    <property type="match status" value="1"/>
</dbReference>
<dbReference type="GO" id="GO:0016020">
    <property type="term" value="C:membrane"/>
    <property type="evidence" value="ECO:0007669"/>
    <property type="project" value="InterPro"/>
</dbReference>
<dbReference type="RefSeq" id="WP_089557068.1">
    <property type="nucleotide sequence ID" value="NZ_CP022474.1"/>
</dbReference>
<dbReference type="EMBL" id="CP022474">
    <property type="protein sequence ID" value="ASN60732.1"/>
    <property type="molecule type" value="Genomic_DNA"/>
</dbReference>
<keyword evidence="3" id="KW-0597">Phosphoprotein</keyword>
<sequence length="148" mass="16325">MKVLEVFNSSRVLLDLEVSSRDAVIKELAELLYAQKVITDVKMYVDSVLEREVHSTTGVGNGIAIPHGKSACVNRPAIVFAKMAKSVEWQSLDDKPVDIVVMLAIPDSEKGTTHLSLFSEIAVKLMDEDLVEKLKKVTDTNEVVELLS</sequence>
<organism evidence="8 9">
    <name type="scientific">Latilactobacillus curvatus</name>
    <name type="common">Lactobacillus curvatus</name>
    <dbReference type="NCBI Taxonomy" id="28038"/>
    <lineage>
        <taxon>Bacteria</taxon>
        <taxon>Bacillati</taxon>
        <taxon>Bacillota</taxon>
        <taxon>Bacilli</taxon>
        <taxon>Lactobacillales</taxon>
        <taxon>Lactobacillaceae</taxon>
        <taxon>Latilactobacillus</taxon>
    </lineage>
</organism>
<dbReference type="PANTHER" id="PTHR47738">
    <property type="entry name" value="PTS SYSTEM FRUCTOSE-LIKE EIIA COMPONENT-RELATED"/>
    <property type="match status" value="1"/>
</dbReference>
<dbReference type="Gene3D" id="3.40.930.10">
    <property type="entry name" value="Mannitol-specific EII, Chain A"/>
    <property type="match status" value="1"/>
</dbReference>
<reference evidence="8 9" key="1">
    <citation type="submission" date="2017-07" db="EMBL/GenBank/DDBJ databases">
        <title>Lactobacillus curvatus MRS6 whole genome.</title>
        <authorList>
            <person name="Jans C."/>
            <person name="Lagler S."/>
            <person name="Lacroix C."/>
            <person name="Meile L."/>
            <person name="Stevens M.J.A."/>
        </authorList>
    </citation>
    <scope>NUCLEOTIDE SEQUENCE [LARGE SCALE GENOMIC DNA]</scope>
    <source>
        <strain evidence="8 9">MRS6</strain>
    </source>
</reference>
<keyword evidence="5" id="KW-0808">Transferase</keyword>
<protein>
    <submittedName>
        <fullName evidence="8">PTS mannose transporter subunit IIAB</fullName>
    </submittedName>
</protein>
<dbReference type="InterPro" id="IPR004715">
    <property type="entry name" value="PTS_IIA_fruc"/>
</dbReference>
<dbReference type="GO" id="GO:0008982">
    <property type="term" value="F:protein-N(PI)-phosphohistidine-sugar phosphotransferase activity"/>
    <property type="evidence" value="ECO:0007669"/>
    <property type="project" value="InterPro"/>
</dbReference>
<accession>A0AAC9UQ88</accession>
<dbReference type="InterPro" id="IPR016152">
    <property type="entry name" value="PTrfase/Anion_transptr"/>
</dbReference>
<proteinExistence type="predicted"/>
<evidence type="ECO:0000256" key="6">
    <source>
        <dbReference type="ARBA" id="ARBA00022683"/>
    </source>
</evidence>
<keyword evidence="2" id="KW-0813">Transport</keyword>
<evidence type="ECO:0000256" key="3">
    <source>
        <dbReference type="ARBA" id="ARBA00022553"/>
    </source>
</evidence>
<dbReference type="InterPro" id="IPR002178">
    <property type="entry name" value="PTS_EIIA_type-2_dom"/>
</dbReference>
<gene>
    <name evidence="8" type="ORF">CG419_08935</name>
</gene>
<dbReference type="NCBIfam" id="TIGR00848">
    <property type="entry name" value="fruA"/>
    <property type="match status" value="1"/>
</dbReference>